<comment type="caution">
    <text evidence="1">The sequence shown here is derived from an EMBL/GenBank/DDBJ whole genome shotgun (WGS) entry which is preliminary data.</text>
</comment>
<evidence type="ECO:0000313" key="1">
    <source>
        <dbReference type="EMBL" id="KAJ3532584.1"/>
    </source>
</evidence>
<reference evidence="1" key="1">
    <citation type="submission" date="2022-07" db="EMBL/GenBank/DDBJ databases">
        <title>Genome Sequence of Phlebia brevispora.</title>
        <authorList>
            <person name="Buettner E."/>
        </authorList>
    </citation>
    <scope>NUCLEOTIDE SEQUENCE</scope>
    <source>
        <strain evidence="1">MPL23</strain>
    </source>
</reference>
<keyword evidence="2" id="KW-1185">Reference proteome</keyword>
<dbReference type="EMBL" id="JANHOG010001723">
    <property type="protein sequence ID" value="KAJ3532584.1"/>
    <property type="molecule type" value="Genomic_DNA"/>
</dbReference>
<dbReference type="Proteomes" id="UP001148662">
    <property type="component" value="Unassembled WGS sequence"/>
</dbReference>
<evidence type="ECO:0000313" key="2">
    <source>
        <dbReference type="Proteomes" id="UP001148662"/>
    </source>
</evidence>
<accession>A0ACC1S5K9</accession>
<proteinExistence type="predicted"/>
<sequence length="492" mass="54458">MSSPPQTISSESVEDEHVMSHANIRIFGGSTARAKADADRRLKLNKLCTEQEELRSKESTIRQLYCPDIDPDTVDLVKVVEVKAKSSDPSSEHHQHLKVLLRLRKVDQEIATIKSHVPPHELHFSTQPESGIRGVVSKPAAVDGARFWAVIVGIDSYHTSPLSGACSDAKNIYDYLVGDLQVVPDHIQLLLSEGSLSIAEDKAYSSRPATRKNILSALLDGLRDNVNIQHGDNILFYFSGHGTSYPSTPQLESSTPIEALCPADRNALDPNGILIPDISDREIAIFLKELREAKGNSITVIFDCCHSGGATRAPLAGTKKTVEPTKVSVEDMLRAADQDPRRREWSKKALRADWDWDNSDCVLLAACEASEYAQEGPHADGGYNGYFTHTLLASLRAGHGKTYRDLCDAVKLYMPTFAGQPIQTPSILGARQDSTLWYTSAEEEAVSQVKVEEEVISQVKNDHQDWDIHVADILQWLPKWILPHNIFHFGSN</sequence>
<gene>
    <name evidence="1" type="ORF">NM688_g7398</name>
</gene>
<name>A0ACC1S5K9_9APHY</name>
<protein>
    <submittedName>
        <fullName evidence="1">Uncharacterized protein</fullName>
    </submittedName>
</protein>
<organism evidence="1 2">
    <name type="scientific">Phlebia brevispora</name>
    <dbReference type="NCBI Taxonomy" id="194682"/>
    <lineage>
        <taxon>Eukaryota</taxon>
        <taxon>Fungi</taxon>
        <taxon>Dikarya</taxon>
        <taxon>Basidiomycota</taxon>
        <taxon>Agaricomycotina</taxon>
        <taxon>Agaricomycetes</taxon>
        <taxon>Polyporales</taxon>
        <taxon>Meruliaceae</taxon>
        <taxon>Phlebia</taxon>
    </lineage>
</organism>